<comment type="caution">
    <text evidence="1">The sequence shown here is derived from an EMBL/GenBank/DDBJ whole genome shotgun (WGS) entry which is preliminary data.</text>
</comment>
<dbReference type="Proteomes" id="UP000659388">
    <property type="component" value="Unassembled WGS sequence"/>
</dbReference>
<keyword evidence="2" id="KW-1185">Reference proteome</keyword>
<dbReference type="AlphaFoldDB" id="A0A937F3S6"/>
<protein>
    <submittedName>
        <fullName evidence="1">DUF4876 domain-containing protein</fullName>
    </submittedName>
</protein>
<reference evidence="1" key="1">
    <citation type="submission" date="2021-01" db="EMBL/GenBank/DDBJ databases">
        <title>Fulvivirga kasyanovii gen. nov., sp nov., a novel member of the phylum Bacteroidetes isolated from seawater in a mussel farm.</title>
        <authorList>
            <person name="Zhao L.-H."/>
            <person name="Wang Z.-J."/>
        </authorList>
    </citation>
    <scope>NUCLEOTIDE SEQUENCE</scope>
    <source>
        <strain evidence="1">2943</strain>
    </source>
</reference>
<dbReference type="RefSeq" id="WP_202243502.1">
    <property type="nucleotide sequence ID" value="NZ_JAESIY010000003.1"/>
</dbReference>
<evidence type="ECO:0000313" key="2">
    <source>
        <dbReference type="Proteomes" id="UP000659388"/>
    </source>
</evidence>
<sequence length="444" mass="48217">MKKLYILSALLLFWACSDDDGEFITPVTHTINVNFNEEYGSIAAGGVTLTLNNIEDGRSYTATTTSAGAAEIEVTPGNYTVNASLTMTADDYEQAFNKQITGEVYFNTSTTINISETGVTSTDMILESGQVGDLLIKQIYFAGSDARLGAIFRDQFIEIHNNSNDVIYLDGLYIGQVKGAANTSKAGEENFTANGQYDWSLSVGQTDQTNANSGYVYLEEVLQIPGNGSDYPLESGKSVIVAATAVNHKAPLVAEDKNGETVTYEVENPDLTVDLSQAQFEGYYADYQTSIGKNPLTSDIDNPNSVNLNIIFKTFKGNDLILDTHGREAIVIFSATDEELNSWNRIPLPTVSNVSETTATYMQVPASFITDGVMCQNTDPSKQTPSRLPNTIDAGDKAVIKGVLSSESIIRKVKSTDGDKVFYQDTNNSANDFEVLSHPEVIIQ</sequence>
<proteinExistence type="predicted"/>
<name>A0A937F3S6_9BACT</name>
<organism evidence="1 2">
    <name type="scientific">Fulvivirga sediminis</name>
    <dbReference type="NCBI Taxonomy" id="2803949"/>
    <lineage>
        <taxon>Bacteria</taxon>
        <taxon>Pseudomonadati</taxon>
        <taxon>Bacteroidota</taxon>
        <taxon>Cytophagia</taxon>
        <taxon>Cytophagales</taxon>
        <taxon>Fulvivirgaceae</taxon>
        <taxon>Fulvivirga</taxon>
    </lineage>
</organism>
<accession>A0A937F3S6</accession>
<gene>
    <name evidence="1" type="ORF">JL102_06750</name>
</gene>
<evidence type="ECO:0000313" key="1">
    <source>
        <dbReference type="EMBL" id="MBL3655821.1"/>
    </source>
</evidence>
<dbReference type="EMBL" id="JAESIY010000003">
    <property type="protein sequence ID" value="MBL3655821.1"/>
    <property type="molecule type" value="Genomic_DNA"/>
</dbReference>
<dbReference type="Pfam" id="PF16215">
    <property type="entry name" value="DUF4876"/>
    <property type="match status" value="1"/>
</dbReference>
<dbReference type="InterPro" id="IPR032627">
    <property type="entry name" value="DUF4876"/>
</dbReference>